<evidence type="ECO:0000259" key="10">
    <source>
        <dbReference type="Pfam" id="PF01895"/>
    </source>
</evidence>
<reference evidence="11 12" key="1">
    <citation type="submission" date="2019-02" db="EMBL/GenBank/DDBJ databases">
        <title>Deep-cultivation of Planctomycetes and their phenomic and genomic characterization uncovers novel biology.</title>
        <authorList>
            <person name="Wiegand S."/>
            <person name="Jogler M."/>
            <person name="Boedeker C."/>
            <person name="Pinto D."/>
            <person name="Vollmers J."/>
            <person name="Rivas-Marin E."/>
            <person name="Kohn T."/>
            <person name="Peeters S.H."/>
            <person name="Heuer A."/>
            <person name="Rast P."/>
            <person name="Oberbeckmann S."/>
            <person name="Bunk B."/>
            <person name="Jeske O."/>
            <person name="Meyerdierks A."/>
            <person name="Storesund J.E."/>
            <person name="Kallscheuer N."/>
            <person name="Luecker S."/>
            <person name="Lage O.M."/>
            <person name="Pohl T."/>
            <person name="Merkel B.J."/>
            <person name="Hornburger P."/>
            <person name="Mueller R.-W."/>
            <person name="Bruemmer F."/>
            <person name="Labrenz M."/>
            <person name="Spormann A.M."/>
            <person name="Op den Camp H."/>
            <person name="Overmann J."/>
            <person name="Amann R."/>
            <person name="Jetten M.S.M."/>
            <person name="Mascher T."/>
            <person name="Medema M.H."/>
            <person name="Devos D.P."/>
            <person name="Kaster A.-K."/>
            <person name="Ovreas L."/>
            <person name="Rohde M."/>
            <person name="Galperin M.Y."/>
            <person name="Jogler C."/>
        </authorList>
    </citation>
    <scope>NUCLEOTIDE SEQUENCE [LARGE SCALE GENOMIC DNA]</scope>
    <source>
        <strain evidence="11 12">CA12</strain>
    </source>
</reference>
<keyword evidence="12" id="KW-1185">Reference proteome</keyword>
<evidence type="ECO:0000256" key="3">
    <source>
        <dbReference type="ARBA" id="ARBA00011738"/>
    </source>
</evidence>
<dbReference type="GO" id="GO:0045936">
    <property type="term" value="P:negative regulation of phosphate metabolic process"/>
    <property type="evidence" value="ECO:0007669"/>
    <property type="project" value="InterPro"/>
</dbReference>
<dbReference type="Gene3D" id="1.20.58.220">
    <property type="entry name" value="Phosphate transport system protein phou homolog 2, domain 2"/>
    <property type="match status" value="2"/>
</dbReference>
<dbReference type="Pfam" id="PF01895">
    <property type="entry name" value="PhoU"/>
    <property type="match status" value="2"/>
</dbReference>
<dbReference type="PIRSF" id="PIRSF003107">
    <property type="entry name" value="PhoU"/>
    <property type="match status" value="1"/>
</dbReference>
<proteinExistence type="inferred from homology"/>
<dbReference type="KEGG" id="acaf:CA12_29090"/>
<sequence>MSLSLSRDMEETHRDILTMCALTEELVGAAVDGLGGTGGLATQLKAADKRVDWYDVQVEERCLRVLALHAPVAEDLRRVVSVLKIAKELERVADLGVHIAERADHAAAAAAAAREAGEARPVGLSDLPALKRVRQTAGVALDMLRRSIDAYVDLDPAKARAVCADDDIVDGLNRETLDEMTAAMRANPAAVDAAVGLFNVSRHLERIADHATNIAKDAIYLVEGQIVRHRKKFPDRRAGETAEERFGPADLQIPHPDSSLAVAS</sequence>
<evidence type="ECO:0000313" key="12">
    <source>
        <dbReference type="Proteomes" id="UP000318741"/>
    </source>
</evidence>
<dbReference type="NCBIfam" id="TIGR02135">
    <property type="entry name" value="phoU_full"/>
    <property type="match status" value="1"/>
</dbReference>
<feature type="compositionally biased region" description="Basic and acidic residues" evidence="9">
    <location>
        <begin position="235"/>
        <end position="247"/>
    </location>
</feature>
<dbReference type="InterPro" id="IPR028366">
    <property type="entry name" value="PhoU"/>
</dbReference>
<feature type="domain" description="PhoU" evidence="10">
    <location>
        <begin position="134"/>
        <end position="217"/>
    </location>
</feature>
<dbReference type="RefSeq" id="WP_145359731.1">
    <property type="nucleotide sequence ID" value="NZ_CP036265.1"/>
</dbReference>
<evidence type="ECO:0000256" key="2">
    <source>
        <dbReference type="ARBA" id="ARBA00008107"/>
    </source>
</evidence>
<keyword evidence="4" id="KW-0813">Transport</keyword>
<feature type="region of interest" description="Disordered" evidence="9">
    <location>
        <begin position="233"/>
        <end position="264"/>
    </location>
</feature>
<evidence type="ECO:0000313" key="11">
    <source>
        <dbReference type="EMBL" id="QDT16802.1"/>
    </source>
</evidence>
<evidence type="ECO:0000256" key="7">
    <source>
        <dbReference type="ARBA" id="ARBA00056181"/>
    </source>
</evidence>
<dbReference type="OrthoDB" id="9814256at2"/>
<name>A0A517PBR3_9PLAN</name>
<dbReference type="GO" id="GO:0030643">
    <property type="term" value="P:intracellular phosphate ion homeostasis"/>
    <property type="evidence" value="ECO:0007669"/>
    <property type="project" value="InterPro"/>
</dbReference>
<comment type="subcellular location">
    <subcellularLocation>
        <location evidence="1">Cytoplasm</location>
    </subcellularLocation>
</comment>
<gene>
    <name evidence="11" type="ORF">CA12_29090</name>
</gene>
<dbReference type="SUPFAM" id="SSF109755">
    <property type="entry name" value="PhoU-like"/>
    <property type="match status" value="1"/>
</dbReference>
<evidence type="ECO:0000256" key="9">
    <source>
        <dbReference type="SAM" id="MobiDB-lite"/>
    </source>
</evidence>
<organism evidence="11 12">
    <name type="scientific">Alienimonas californiensis</name>
    <dbReference type="NCBI Taxonomy" id="2527989"/>
    <lineage>
        <taxon>Bacteria</taxon>
        <taxon>Pseudomonadati</taxon>
        <taxon>Planctomycetota</taxon>
        <taxon>Planctomycetia</taxon>
        <taxon>Planctomycetales</taxon>
        <taxon>Planctomycetaceae</taxon>
        <taxon>Alienimonas</taxon>
    </lineage>
</organism>
<evidence type="ECO:0000256" key="5">
    <source>
        <dbReference type="ARBA" id="ARBA00022490"/>
    </source>
</evidence>
<dbReference type="GO" id="GO:0006817">
    <property type="term" value="P:phosphate ion transport"/>
    <property type="evidence" value="ECO:0007669"/>
    <property type="project" value="UniProtKB-KW"/>
</dbReference>
<dbReference type="FunFam" id="1.20.58.220:FF:000004">
    <property type="entry name" value="Phosphate-specific transport system accessory protein PhoU"/>
    <property type="match status" value="1"/>
</dbReference>
<dbReference type="PANTHER" id="PTHR42930:SF3">
    <property type="entry name" value="PHOSPHATE-SPECIFIC TRANSPORT SYSTEM ACCESSORY PROTEIN PHOU"/>
    <property type="match status" value="1"/>
</dbReference>
<evidence type="ECO:0000256" key="6">
    <source>
        <dbReference type="ARBA" id="ARBA00022592"/>
    </source>
</evidence>
<dbReference type="InterPro" id="IPR026022">
    <property type="entry name" value="PhoU_dom"/>
</dbReference>
<evidence type="ECO:0000256" key="1">
    <source>
        <dbReference type="ARBA" id="ARBA00004496"/>
    </source>
</evidence>
<dbReference type="GO" id="GO:0005737">
    <property type="term" value="C:cytoplasm"/>
    <property type="evidence" value="ECO:0007669"/>
    <property type="project" value="UniProtKB-SubCell"/>
</dbReference>
<dbReference type="InterPro" id="IPR038078">
    <property type="entry name" value="PhoU-like_sf"/>
</dbReference>
<protein>
    <recommendedName>
        <fullName evidence="8">Phosphate-specific transport system accessory protein PhoU homolog</fullName>
    </recommendedName>
</protein>
<evidence type="ECO:0000256" key="8">
    <source>
        <dbReference type="ARBA" id="ARBA00069911"/>
    </source>
</evidence>
<keyword evidence="5" id="KW-0963">Cytoplasm</keyword>
<dbReference type="PANTHER" id="PTHR42930">
    <property type="entry name" value="PHOSPHATE-SPECIFIC TRANSPORT SYSTEM ACCESSORY PROTEIN PHOU"/>
    <property type="match status" value="1"/>
</dbReference>
<comment type="subunit">
    <text evidence="3">Homodimer.</text>
</comment>
<keyword evidence="6" id="KW-0592">Phosphate transport</keyword>
<accession>A0A517PBR3</accession>
<comment type="similarity">
    <text evidence="2">Belongs to the PhoU family.</text>
</comment>
<dbReference type="Proteomes" id="UP000318741">
    <property type="component" value="Chromosome"/>
</dbReference>
<comment type="function">
    <text evidence="7">Plays a role in the regulation of phosphate uptake.</text>
</comment>
<dbReference type="EMBL" id="CP036265">
    <property type="protein sequence ID" value="QDT16802.1"/>
    <property type="molecule type" value="Genomic_DNA"/>
</dbReference>
<dbReference type="AlphaFoldDB" id="A0A517PBR3"/>
<feature type="domain" description="PhoU" evidence="10">
    <location>
        <begin position="16"/>
        <end position="102"/>
    </location>
</feature>
<evidence type="ECO:0000256" key="4">
    <source>
        <dbReference type="ARBA" id="ARBA00022448"/>
    </source>
</evidence>